<keyword evidence="5" id="KW-1185">Reference proteome</keyword>
<organism evidence="4 5">
    <name type="scientific">Pseudooceanicola batsensis (strain ATCC BAA-863 / DSM 15984 / KCTC 12145 / HTCC2597)</name>
    <name type="common">Oceanicola batsensis</name>
    <dbReference type="NCBI Taxonomy" id="252305"/>
    <lineage>
        <taxon>Bacteria</taxon>
        <taxon>Pseudomonadati</taxon>
        <taxon>Pseudomonadota</taxon>
        <taxon>Alphaproteobacteria</taxon>
        <taxon>Rhodobacterales</taxon>
        <taxon>Paracoccaceae</taxon>
        <taxon>Pseudooceanicola</taxon>
    </lineage>
</organism>
<reference evidence="4 5" key="1">
    <citation type="journal article" date="2010" name="J. Bacteriol.">
        <title>Genome sequences of Oceanicola granulosus HTCC2516(T) and Oceanicola batsensis HTCC2597(TDelta).</title>
        <authorList>
            <person name="Thrash J.C."/>
            <person name="Cho J.C."/>
            <person name="Vergin K.L."/>
            <person name="Giovannoni S.J."/>
        </authorList>
    </citation>
    <scope>NUCLEOTIDE SEQUENCE [LARGE SCALE GENOMIC DNA]</scope>
    <source>
        <strain evidence="5">ATCC BAA-863 / DSM 15984 / KCTC 12145 / HTCC2597</strain>
    </source>
</reference>
<keyword evidence="2" id="KW-0812">Transmembrane</keyword>
<sequence>MTRRIIATVLAAALAVSSINVGTAQAGDRDAVRFIVGATALAIIGSALAAEQRRKQTTTHSYQGPRHQPQHDRPHYRKHRDDRFDRHGRHQGKRHRVSIPRACLRNVRARNGWTQGYAVRCTQNNTRARLPSDCVRRNYAQGPRLFYAPRCLRHKGFDA</sequence>
<name>A3U242_PSEBH</name>
<dbReference type="RefSeq" id="WP_009807092.1">
    <property type="nucleotide sequence ID" value="NZ_CH724131.1"/>
</dbReference>
<proteinExistence type="predicted"/>
<evidence type="ECO:0000256" key="3">
    <source>
        <dbReference type="SAM" id="SignalP"/>
    </source>
</evidence>
<protein>
    <submittedName>
        <fullName evidence="4">Uncharacterized protein</fullName>
    </submittedName>
</protein>
<keyword evidence="3" id="KW-0732">Signal</keyword>
<feature type="compositionally biased region" description="Basic residues" evidence="1">
    <location>
        <begin position="86"/>
        <end position="96"/>
    </location>
</feature>
<comment type="caution">
    <text evidence="4">The sequence shown here is derived from an EMBL/GenBank/DDBJ whole genome shotgun (WGS) entry which is preliminary data.</text>
</comment>
<dbReference type="STRING" id="252305.OB2597_14401"/>
<feature type="chain" id="PRO_5002658899" evidence="3">
    <location>
        <begin position="27"/>
        <end position="159"/>
    </location>
</feature>
<evidence type="ECO:0000256" key="2">
    <source>
        <dbReference type="SAM" id="Phobius"/>
    </source>
</evidence>
<dbReference type="HOGENOM" id="CLU_1642427_0_0_5"/>
<feature type="region of interest" description="Disordered" evidence="1">
    <location>
        <begin position="52"/>
        <end position="96"/>
    </location>
</feature>
<evidence type="ECO:0000313" key="4">
    <source>
        <dbReference type="EMBL" id="EAQ01642.1"/>
    </source>
</evidence>
<gene>
    <name evidence="4" type="ORF">OB2597_14401</name>
</gene>
<feature type="signal peptide" evidence="3">
    <location>
        <begin position="1"/>
        <end position="26"/>
    </location>
</feature>
<evidence type="ECO:0000313" key="5">
    <source>
        <dbReference type="Proteomes" id="UP000004318"/>
    </source>
</evidence>
<keyword evidence="2" id="KW-1133">Transmembrane helix</keyword>
<dbReference type="OrthoDB" id="7876829at2"/>
<dbReference type="Proteomes" id="UP000004318">
    <property type="component" value="Unassembled WGS sequence"/>
</dbReference>
<dbReference type="eggNOG" id="ENOG5032PNP">
    <property type="taxonomic scope" value="Bacteria"/>
</dbReference>
<keyword evidence="2" id="KW-0472">Membrane</keyword>
<feature type="transmembrane region" description="Helical" evidence="2">
    <location>
        <begin position="34"/>
        <end position="50"/>
    </location>
</feature>
<accession>A3U242</accession>
<dbReference type="EMBL" id="AAMO01000011">
    <property type="protein sequence ID" value="EAQ01642.1"/>
    <property type="molecule type" value="Genomic_DNA"/>
</dbReference>
<dbReference type="AlphaFoldDB" id="A3U242"/>
<feature type="compositionally biased region" description="Basic and acidic residues" evidence="1">
    <location>
        <begin position="69"/>
        <end position="85"/>
    </location>
</feature>
<evidence type="ECO:0000256" key="1">
    <source>
        <dbReference type="SAM" id="MobiDB-lite"/>
    </source>
</evidence>